<keyword evidence="7" id="KW-1185">Reference proteome</keyword>
<comment type="caution">
    <text evidence="6">The sequence shown here is derived from an EMBL/GenBank/DDBJ whole genome shotgun (WGS) entry which is preliminary data.</text>
</comment>
<feature type="signal peptide" evidence="5">
    <location>
        <begin position="1"/>
        <end position="16"/>
    </location>
</feature>
<feature type="chain" id="PRO_5046852733" evidence="5">
    <location>
        <begin position="17"/>
        <end position="757"/>
    </location>
</feature>
<dbReference type="InterPro" id="IPR003591">
    <property type="entry name" value="Leu-rich_rpt_typical-subtyp"/>
</dbReference>
<reference evidence="6 7" key="1">
    <citation type="submission" date="2023-09" db="EMBL/GenBank/DDBJ databases">
        <title>Genomes of two closely related lineages of the louse Polyplax serrata with different host specificities.</title>
        <authorList>
            <person name="Martinu J."/>
            <person name="Tarabai H."/>
            <person name="Stefka J."/>
            <person name="Hypsa V."/>
        </authorList>
    </citation>
    <scope>NUCLEOTIDE SEQUENCE [LARGE SCALE GENOMIC DNA]</scope>
    <source>
        <strain evidence="6">98ZLc_SE</strain>
    </source>
</reference>
<dbReference type="InterPro" id="IPR050328">
    <property type="entry name" value="Dev_Immune_Receptor"/>
</dbReference>
<dbReference type="PANTHER" id="PTHR24373:SF370">
    <property type="entry name" value="FISH-LIPS, ISOFORM E"/>
    <property type="match status" value="1"/>
</dbReference>
<sequence>MSTFLFTLLGLTVGTSYHCAVRREIAPCSCRLQEPKLTTVVVACEQMPSFSNIIQVLQNRFSPEQDISLKISFSHLSDMKKRSFKELGMSVSNLNLNFDDISHLPESSFKGLEEVEYLSLADNRLLEIPRSVLRTMPKLKTLDLGRSRIANLLDEDFADLPTLRHLLLPGNMLAKVESNALPRTMRRIHLGRNSLKNLNGSLRALTDLEWLFINGNQLTTLYEQLPQEAPKLILLHAAHNLLTKLPVELKNYPIMGSLFFYNNNIVSLDRVLQKSRRLRRLHLTHNKIHTLADDEFAETELMDDIQLGHNHLKNLNKAFLPMRRLRSLNLTHNHLEEFSFEEIRGLQNLKILDLSYNRIKQLSGKMENTVELETRVEELRLEHNEITALEGSLMGIHGLQRLNLSHNKLMTVAPDDLIGLEDLTILDVSHNLLQTLDETSKTFLPNLEELIANNNWLKVLDKDFHGLPVLCKAELSGNQIHTISSELISKSRCKVKGVYGILRIYLHDNPVLCHPDFNATAEQMEANATKIHGDFSTCPLVETSTESLGLSTTTVNSTTPTMDELNGVNILPVLRANSPEALPLLFNSRVYDSVNVSSIEGTNDTQTIETTMKNETYGEPVTSLPENSSEPSKEEQETEPSTTPPPSTSTTTSPAETNDTLRPIEGNLLHSMIMHPPVIFKDEGSNITLVIPVKDGVVKQDHVIDQYTQNSDGKDVQDQSSVSSSITNIEIVEIKQLPNDSSLVSAQNNQSHQPTSD</sequence>
<dbReference type="InterPro" id="IPR001611">
    <property type="entry name" value="Leu-rich_rpt"/>
</dbReference>
<dbReference type="PANTHER" id="PTHR24373">
    <property type="entry name" value="SLIT RELATED LEUCINE-RICH REPEAT NEURONAL PROTEIN"/>
    <property type="match status" value="1"/>
</dbReference>
<evidence type="ECO:0000313" key="6">
    <source>
        <dbReference type="EMBL" id="KAK6627319.1"/>
    </source>
</evidence>
<gene>
    <name evidence="6" type="ORF">RUM44_009796</name>
</gene>
<dbReference type="Pfam" id="PF13855">
    <property type="entry name" value="LRR_8"/>
    <property type="match status" value="3"/>
</dbReference>
<dbReference type="SMART" id="SM00369">
    <property type="entry name" value="LRR_TYP"/>
    <property type="match status" value="11"/>
</dbReference>
<proteinExistence type="predicted"/>
<dbReference type="EMBL" id="JAWJWF010000045">
    <property type="protein sequence ID" value="KAK6627319.1"/>
    <property type="molecule type" value="Genomic_DNA"/>
</dbReference>
<evidence type="ECO:0000256" key="4">
    <source>
        <dbReference type="SAM" id="MobiDB-lite"/>
    </source>
</evidence>
<dbReference type="Gene3D" id="3.80.10.10">
    <property type="entry name" value="Ribonuclease Inhibitor"/>
    <property type="match status" value="4"/>
</dbReference>
<keyword evidence="1" id="KW-0433">Leucine-rich repeat</keyword>
<dbReference type="SMART" id="SM00365">
    <property type="entry name" value="LRR_SD22"/>
    <property type="match status" value="4"/>
</dbReference>
<dbReference type="SUPFAM" id="SSF52047">
    <property type="entry name" value="RNI-like"/>
    <property type="match status" value="1"/>
</dbReference>
<keyword evidence="2 5" id="KW-0732">Signal</keyword>
<feature type="compositionally biased region" description="Low complexity" evidence="4">
    <location>
        <begin position="648"/>
        <end position="657"/>
    </location>
</feature>
<protein>
    <submittedName>
        <fullName evidence="6">Uncharacterized protein</fullName>
    </submittedName>
</protein>
<dbReference type="PROSITE" id="PS51450">
    <property type="entry name" value="LRR"/>
    <property type="match status" value="2"/>
</dbReference>
<evidence type="ECO:0000256" key="3">
    <source>
        <dbReference type="ARBA" id="ARBA00022737"/>
    </source>
</evidence>
<evidence type="ECO:0000256" key="5">
    <source>
        <dbReference type="SAM" id="SignalP"/>
    </source>
</evidence>
<evidence type="ECO:0000256" key="1">
    <source>
        <dbReference type="ARBA" id="ARBA00022614"/>
    </source>
</evidence>
<feature type="compositionally biased region" description="Polar residues" evidence="4">
    <location>
        <begin position="602"/>
        <end position="614"/>
    </location>
</feature>
<accession>A0ABR1ATQ2</accession>
<organism evidence="6 7">
    <name type="scientific">Polyplax serrata</name>
    <name type="common">Common mouse louse</name>
    <dbReference type="NCBI Taxonomy" id="468196"/>
    <lineage>
        <taxon>Eukaryota</taxon>
        <taxon>Metazoa</taxon>
        <taxon>Ecdysozoa</taxon>
        <taxon>Arthropoda</taxon>
        <taxon>Hexapoda</taxon>
        <taxon>Insecta</taxon>
        <taxon>Pterygota</taxon>
        <taxon>Neoptera</taxon>
        <taxon>Paraneoptera</taxon>
        <taxon>Psocodea</taxon>
        <taxon>Troctomorpha</taxon>
        <taxon>Phthiraptera</taxon>
        <taxon>Anoplura</taxon>
        <taxon>Polyplacidae</taxon>
        <taxon>Polyplax</taxon>
    </lineage>
</organism>
<dbReference type="SMART" id="SM00364">
    <property type="entry name" value="LRR_BAC"/>
    <property type="match status" value="5"/>
</dbReference>
<evidence type="ECO:0000256" key="2">
    <source>
        <dbReference type="ARBA" id="ARBA00022729"/>
    </source>
</evidence>
<dbReference type="Proteomes" id="UP001359485">
    <property type="component" value="Unassembled WGS sequence"/>
</dbReference>
<dbReference type="InterPro" id="IPR032675">
    <property type="entry name" value="LRR_dom_sf"/>
</dbReference>
<name>A0ABR1ATQ2_POLSC</name>
<feature type="region of interest" description="Disordered" evidence="4">
    <location>
        <begin position="602"/>
        <end position="661"/>
    </location>
</feature>
<evidence type="ECO:0000313" key="7">
    <source>
        <dbReference type="Proteomes" id="UP001359485"/>
    </source>
</evidence>
<keyword evidence="3" id="KW-0677">Repeat</keyword>
<feature type="region of interest" description="Disordered" evidence="4">
    <location>
        <begin position="738"/>
        <end position="757"/>
    </location>
</feature>